<evidence type="ECO:0000256" key="9">
    <source>
        <dbReference type="RuleBase" id="RU365098"/>
    </source>
</evidence>
<proteinExistence type="predicted"/>
<accession>A0A498DM15</accession>
<keyword evidence="8 9" id="KW-0411">Iron-sulfur</keyword>
<comment type="function">
    <text evidence="9">Ferredoxins are iron-sulfur proteins that transfer electrons in a wide variety of metabolic reactions.</text>
</comment>
<comment type="caution">
    <text evidence="11">The sequence shown here is derived from an EMBL/GenBank/DDBJ whole genome shotgun (WGS) entry which is preliminary data.</text>
</comment>
<evidence type="ECO:0000256" key="7">
    <source>
        <dbReference type="ARBA" id="ARBA00023004"/>
    </source>
</evidence>
<keyword evidence="5 9" id="KW-0479">Metal-binding</keyword>
<protein>
    <recommendedName>
        <fullName evidence="9">Ferredoxin</fullName>
    </recommendedName>
</protein>
<evidence type="ECO:0000256" key="5">
    <source>
        <dbReference type="ARBA" id="ARBA00022723"/>
    </source>
</evidence>
<keyword evidence="4 9" id="KW-0004">4Fe-4S</keyword>
<evidence type="ECO:0000256" key="6">
    <source>
        <dbReference type="ARBA" id="ARBA00022982"/>
    </source>
</evidence>
<dbReference type="PANTHER" id="PTHR42859:SF2">
    <property type="entry name" value="FERREDOXIN"/>
    <property type="match status" value="1"/>
</dbReference>
<dbReference type="PANTHER" id="PTHR42859">
    <property type="entry name" value="OXIDOREDUCTASE"/>
    <property type="match status" value="1"/>
</dbReference>
<dbReference type="Proteomes" id="UP000270219">
    <property type="component" value="Unassembled WGS sequence"/>
</dbReference>
<dbReference type="InterPro" id="IPR017896">
    <property type="entry name" value="4Fe4S_Fe-S-bd"/>
</dbReference>
<dbReference type="RefSeq" id="WP_121522422.1">
    <property type="nucleotide sequence ID" value="NZ_RCHR01000003.1"/>
</dbReference>
<keyword evidence="3 9" id="KW-0813">Transport</keyword>
<comment type="cofactor">
    <cofactor evidence="1">
        <name>[3Fe-4S] cluster</name>
        <dbReference type="ChEBI" id="CHEBI:21137"/>
    </cofactor>
</comment>
<evidence type="ECO:0000256" key="3">
    <source>
        <dbReference type="ARBA" id="ARBA00022448"/>
    </source>
</evidence>
<dbReference type="InterPro" id="IPR000813">
    <property type="entry name" value="7Fe_ferredoxin"/>
</dbReference>
<evidence type="ECO:0000256" key="4">
    <source>
        <dbReference type="ARBA" id="ARBA00022485"/>
    </source>
</evidence>
<dbReference type="OrthoDB" id="9798098at2"/>
<dbReference type="GO" id="GO:0009055">
    <property type="term" value="F:electron transfer activity"/>
    <property type="evidence" value="ECO:0007669"/>
    <property type="project" value="UniProtKB-UniRule"/>
</dbReference>
<dbReference type="PROSITE" id="PS51379">
    <property type="entry name" value="4FE4S_FER_2"/>
    <property type="match status" value="1"/>
</dbReference>
<feature type="domain" description="4Fe-4S ferredoxin-type" evidence="10">
    <location>
        <begin position="31"/>
        <end position="60"/>
    </location>
</feature>
<keyword evidence="7 9" id="KW-0408">Iron</keyword>
<dbReference type="InterPro" id="IPR017900">
    <property type="entry name" value="4Fe4S_Fe_S_CS"/>
</dbReference>
<name>A0A498DM15_9BACI</name>
<dbReference type="Pfam" id="PF00037">
    <property type="entry name" value="Fer4"/>
    <property type="match status" value="1"/>
</dbReference>
<keyword evidence="6 9" id="KW-0249">Electron transport</keyword>
<dbReference type="PRINTS" id="PR00354">
    <property type="entry name" value="7FE8SFRDOXIN"/>
</dbReference>
<dbReference type="GO" id="GO:0051539">
    <property type="term" value="F:4 iron, 4 sulfur cluster binding"/>
    <property type="evidence" value="ECO:0007669"/>
    <property type="project" value="UniProtKB-UniRule"/>
</dbReference>
<reference evidence="11 12" key="1">
    <citation type="submission" date="2018-10" db="EMBL/GenBank/DDBJ databases">
        <title>Oceanobacillus sp. YLB-02 draft genome.</title>
        <authorList>
            <person name="Yu L."/>
        </authorList>
    </citation>
    <scope>NUCLEOTIDE SEQUENCE [LARGE SCALE GENOMIC DNA]</scope>
    <source>
        <strain evidence="11 12">YLB-02</strain>
    </source>
</reference>
<comment type="cofactor">
    <cofactor evidence="2 9">
        <name>[4Fe-4S] cluster</name>
        <dbReference type="ChEBI" id="CHEBI:49883"/>
    </cofactor>
</comment>
<evidence type="ECO:0000313" key="11">
    <source>
        <dbReference type="EMBL" id="RLL44832.1"/>
    </source>
</evidence>
<dbReference type="SUPFAM" id="SSF54862">
    <property type="entry name" value="4Fe-4S ferredoxins"/>
    <property type="match status" value="1"/>
</dbReference>
<evidence type="ECO:0000256" key="2">
    <source>
        <dbReference type="ARBA" id="ARBA00001966"/>
    </source>
</evidence>
<organism evidence="11 12">
    <name type="scientific">Oceanobacillus piezotolerans</name>
    <dbReference type="NCBI Taxonomy" id="2448030"/>
    <lineage>
        <taxon>Bacteria</taxon>
        <taxon>Bacillati</taxon>
        <taxon>Bacillota</taxon>
        <taxon>Bacilli</taxon>
        <taxon>Bacillales</taxon>
        <taxon>Bacillaceae</taxon>
        <taxon>Oceanobacillus</taxon>
    </lineage>
</organism>
<dbReference type="EMBL" id="RCHR01000003">
    <property type="protein sequence ID" value="RLL44832.1"/>
    <property type="molecule type" value="Genomic_DNA"/>
</dbReference>
<evidence type="ECO:0000313" key="12">
    <source>
        <dbReference type="Proteomes" id="UP000270219"/>
    </source>
</evidence>
<gene>
    <name evidence="11" type="ORF">D8M04_08070</name>
</gene>
<evidence type="ECO:0000256" key="8">
    <source>
        <dbReference type="ARBA" id="ARBA00023014"/>
    </source>
</evidence>
<dbReference type="GO" id="GO:0046872">
    <property type="term" value="F:metal ion binding"/>
    <property type="evidence" value="ECO:0007669"/>
    <property type="project" value="UniProtKB-UniRule"/>
</dbReference>
<keyword evidence="12" id="KW-1185">Reference proteome</keyword>
<sequence length="77" mass="8319">MAFVILDACKDEKAGECVQICPVDCIEKGPDQFFIDPNLCIECGACVAACPVNAIVDEHDLAPEQEVQLEKAEAFFG</sequence>
<evidence type="ECO:0000256" key="1">
    <source>
        <dbReference type="ARBA" id="ARBA00001927"/>
    </source>
</evidence>
<evidence type="ECO:0000259" key="10">
    <source>
        <dbReference type="PROSITE" id="PS51379"/>
    </source>
</evidence>
<dbReference type="PROSITE" id="PS00198">
    <property type="entry name" value="4FE4S_FER_1"/>
    <property type="match status" value="1"/>
</dbReference>
<dbReference type="InterPro" id="IPR050294">
    <property type="entry name" value="RnfB_subfamily"/>
</dbReference>
<dbReference type="AlphaFoldDB" id="A0A498DM15"/>
<dbReference type="Gene3D" id="3.30.70.20">
    <property type="match status" value="1"/>
</dbReference>